<dbReference type="EMBL" id="MN329071">
    <property type="protein sequence ID" value="QOS47377.1"/>
    <property type="molecule type" value="mRNA"/>
</dbReference>
<keyword evidence="4 7" id="KW-0067">ATP-binding</keyword>
<dbReference type="GO" id="GO:0010468">
    <property type="term" value="P:regulation of gene expression"/>
    <property type="evidence" value="ECO:0007669"/>
    <property type="project" value="UniProtKB-ARBA"/>
</dbReference>
<dbReference type="AlphaFoldDB" id="A0A7M1Y6P4"/>
<dbReference type="SMART" id="SM00487">
    <property type="entry name" value="DEXDc"/>
    <property type="match status" value="1"/>
</dbReference>
<feature type="domain" description="Helicase C-terminal" evidence="10">
    <location>
        <begin position="268"/>
        <end position="431"/>
    </location>
</feature>
<dbReference type="InterPro" id="IPR014001">
    <property type="entry name" value="Helicase_ATP-bd"/>
</dbReference>
<feature type="domain" description="DEAD-box RNA helicase Q" evidence="11">
    <location>
        <begin position="50"/>
        <end position="78"/>
    </location>
</feature>
<evidence type="ECO:0000259" key="11">
    <source>
        <dbReference type="PROSITE" id="PS51195"/>
    </source>
</evidence>
<comment type="similarity">
    <text evidence="7">Belongs to the DEAD box helicase family.</text>
</comment>
<dbReference type="SMART" id="SM01178">
    <property type="entry name" value="DUF4217"/>
    <property type="match status" value="1"/>
</dbReference>
<evidence type="ECO:0000259" key="10">
    <source>
        <dbReference type="PROSITE" id="PS51194"/>
    </source>
</evidence>
<evidence type="ECO:0000256" key="1">
    <source>
        <dbReference type="ARBA" id="ARBA00022741"/>
    </source>
</evidence>
<evidence type="ECO:0000256" key="3">
    <source>
        <dbReference type="ARBA" id="ARBA00022806"/>
    </source>
</evidence>
<dbReference type="SUPFAM" id="SSF52540">
    <property type="entry name" value="P-loop containing nucleoside triphosphate hydrolases"/>
    <property type="match status" value="1"/>
</dbReference>
<evidence type="ECO:0000313" key="12">
    <source>
        <dbReference type="EMBL" id="QOS47377.1"/>
    </source>
</evidence>
<dbReference type="PROSITE" id="PS51195">
    <property type="entry name" value="Q_MOTIF"/>
    <property type="match status" value="1"/>
</dbReference>
<evidence type="ECO:0000256" key="2">
    <source>
        <dbReference type="ARBA" id="ARBA00022801"/>
    </source>
</evidence>
<feature type="compositionally biased region" description="Acidic residues" evidence="8">
    <location>
        <begin position="759"/>
        <end position="778"/>
    </location>
</feature>
<dbReference type="GO" id="GO:0003724">
    <property type="term" value="F:RNA helicase activity"/>
    <property type="evidence" value="ECO:0007669"/>
    <property type="project" value="UniProtKB-EC"/>
</dbReference>
<dbReference type="EC" id="3.6.4.13" evidence="7"/>
<feature type="compositionally biased region" description="Basic and acidic residues" evidence="8">
    <location>
        <begin position="524"/>
        <end position="534"/>
    </location>
</feature>
<protein>
    <recommendedName>
        <fullName evidence="7">ATP-dependent RNA helicase</fullName>
        <ecNumber evidence="7">3.6.4.13</ecNumber>
    </recommendedName>
</protein>
<dbReference type="GO" id="GO:0005524">
    <property type="term" value="F:ATP binding"/>
    <property type="evidence" value="ECO:0007669"/>
    <property type="project" value="UniProtKB-UniRule"/>
</dbReference>
<feature type="compositionally biased region" description="Basic residues" evidence="8">
    <location>
        <begin position="788"/>
        <end position="797"/>
    </location>
</feature>
<dbReference type="GO" id="GO:0016787">
    <property type="term" value="F:hydrolase activity"/>
    <property type="evidence" value="ECO:0007669"/>
    <property type="project" value="UniProtKB-KW"/>
</dbReference>
<comment type="catalytic activity">
    <reaction evidence="7">
        <text>ATP + H2O = ADP + phosphate + H(+)</text>
        <dbReference type="Rhea" id="RHEA:13065"/>
        <dbReference type="ChEBI" id="CHEBI:15377"/>
        <dbReference type="ChEBI" id="CHEBI:15378"/>
        <dbReference type="ChEBI" id="CHEBI:30616"/>
        <dbReference type="ChEBI" id="CHEBI:43474"/>
        <dbReference type="ChEBI" id="CHEBI:456216"/>
        <dbReference type="EC" id="3.6.4.13"/>
    </reaction>
</comment>
<dbReference type="InterPro" id="IPR014014">
    <property type="entry name" value="RNA_helicase_DEAD_Q_motif"/>
</dbReference>
<dbReference type="Pfam" id="PF13959">
    <property type="entry name" value="CTE_SPB4"/>
    <property type="match status" value="1"/>
</dbReference>
<proteinExistence type="evidence at transcript level"/>
<organism evidence="12">
    <name type="scientific">Locusta migratoria</name>
    <name type="common">Migratory locust</name>
    <dbReference type="NCBI Taxonomy" id="7004"/>
    <lineage>
        <taxon>Eukaryota</taxon>
        <taxon>Metazoa</taxon>
        <taxon>Ecdysozoa</taxon>
        <taxon>Arthropoda</taxon>
        <taxon>Hexapoda</taxon>
        <taxon>Insecta</taxon>
        <taxon>Pterygota</taxon>
        <taxon>Neoptera</taxon>
        <taxon>Polyneoptera</taxon>
        <taxon>Orthoptera</taxon>
        <taxon>Caelifera</taxon>
        <taxon>Acrididea</taxon>
        <taxon>Acridomorpha</taxon>
        <taxon>Acridoidea</taxon>
        <taxon>Acrididae</taxon>
        <taxon>Oedipodinae</taxon>
        <taxon>Locusta</taxon>
    </lineage>
</organism>
<keyword evidence="3 7" id="KW-0347">Helicase</keyword>
<dbReference type="PANTHER" id="PTHR24031">
    <property type="entry name" value="RNA HELICASE"/>
    <property type="match status" value="1"/>
</dbReference>
<dbReference type="InterPro" id="IPR000629">
    <property type="entry name" value="RNA-helicase_DEAD-box_CS"/>
</dbReference>
<sequence length="833" mass="93915">MSSIVKKFNKTKNGRKVKLYKKKKGVTKTEDQEIQEIQNLYADIDTSKINSFNDFPLSHRTKKGLKDTGYVTPTEIQRESIGPALRGLDILGAAKTGSGKTVAFLVPVLECLFCRQWTRLDGLGALIITPTRELALQIFETLRKVGRYHDFSAGLIIGGKDLHFEKKRMEQVNIIVGTPGRLLQHMDENPLFTCDNLQILVLDEADRCLDLGFEKTMNSIIENLPPKRQTLLFSATQTKSVRDLARLSLKDPCYVSVVEKAQHSTPEQLRQSYTVVELHDKMAVLWSFVRSHLKHKILVFLASCKQVKYHYEILCKLRPGISVLALYGSLHQLRRMDIYRSFCAKKHAVMIATDLAARGLDFPAVDWVVQLDCPEDAHTYIHRAGRTARYQAGGESVLVLLPSEEKAMLQRLEAARIPPLQSIKINPNKLQSPQRKLEALLAQDPALKESAQRAFVAYLKSVFLMADKAVFNIEALDTDTYARSLGLAIPPRIRFLQKYQKAQQQKKLRMLEAGGSDEEVIPSHSEDAQMEDHSVAASSDGDETDVSSESDHHIAASDEGHWTLGGASDDNDDSDFGGILHVKQRDHALEDDTFPDAGDNSLDESSATNKKKKTKVLTKAAIAKKVLKKKIIANKKTVFDDEGQAVVNATREKVTEVARQYEAEGEGGGIDLERAREVLREEDRVDKQRFRERVRMKHREEKLKLKKAKMKQKKEAEDEEDMQDDMKAYESGSESESSDGPDLSWLPDPDKVYGNKEDDGTEEEDKSVDSGSEDTEPDSEPHLQQQQRSKKIAGKRRISTETSNDKMKKVKKVKQLPESLEDAEYLALQFLRS</sequence>
<comment type="function">
    <text evidence="7">RNA helicase.</text>
</comment>
<dbReference type="PROSITE" id="PS51192">
    <property type="entry name" value="HELICASE_ATP_BIND_1"/>
    <property type="match status" value="1"/>
</dbReference>
<dbReference type="InterPro" id="IPR001650">
    <property type="entry name" value="Helicase_C-like"/>
</dbReference>
<dbReference type="SMART" id="SM00490">
    <property type="entry name" value="HELICc"/>
    <property type="match status" value="1"/>
</dbReference>
<feature type="region of interest" description="Disordered" evidence="8">
    <location>
        <begin position="507"/>
        <end position="552"/>
    </location>
</feature>
<feature type="compositionally biased region" description="Basic and acidic residues" evidence="8">
    <location>
        <begin position="748"/>
        <end position="758"/>
    </location>
</feature>
<evidence type="ECO:0000256" key="4">
    <source>
        <dbReference type="ARBA" id="ARBA00022840"/>
    </source>
</evidence>
<reference evidence="12" key="1">
    <citation type="submission" date="2019-08" db="EMBL/GenBank/DDBJ databases">
        <authorList>
            <person name="Wang J."/>
            <person name="Xing S."/>
        </authorList>
    </citation>
    <scope>NUCLEOTIDE SEQUENCE</scope>
</reference>
<dbReference type="GO" id="GO:0003723">
    <property type="term" value="F:RNA binding"/>
    <property type="evidence" value="ECO:0007669"/>
    <property type="project" value="UniProtKB-UniRule"/>
</dbReference>
<feature type="compositionally biased region" description="Basic and acidic residues" evidence="8">
    <location>
        <begin position="685"/>
        <end position="703"/>
    </location>
</feature>
<keyword evidence="1 7" id="KW-0547">Nucleotide-binding</keyword>
<comment type="domain">
    <text evidence="7">The Q motif is unique to and characteristic of the DEAD box family of RNA helicases and controls ATP binding and hydrolysis.</text>
</comment>
<dbReference type="InterPro" id="IPR011545">
    <property type="entry name" value="DEAD/DEAH_box_helicase_dom"/>
</dbReference>
<dbReference type="PROSITE" id="PS00039">
    <property type="entry name" value="DEAD_ATP_HELICASE"/>
    <property type="match status" value="1"/>
</dbReference>
<dbReference type="CDD" id="cd18787">
    <property type="entry name" value="SF2_C_DEAD"/>
    <property type="match status" value="1"/>
</dbReference>
<dbReference type="Pfam" id="PF00270">
    <property type="entry name" value="DEAD"/>
    <property type="match status" value="1"/>
</dbReference>
<dbReference type="InterPro" id="IPR027417">
    <property type="entry name" value="P-loop_NTPase"/>
</dbReference>
<dbReference type="Pfam" id="PF00271">
    <property type="entry name" value="Helicase_C"/>
    <property type="match status" value="1"/>
</dbReference>
<evidence type="ECO:0000256" key="5">
    <source>
        <dbReference type="ARBA" id="ARBA00022884"/>
    </source>
</evidence>
<dbReference type="PROSITE" id="PS51194">
    <property type="entry name" value="HELICASE_CTER"/>
    <property type="match status" value="1"/>
</dbReference>
<feature type="domain" description="Helicase ATP-binding" evidence="9">
    <location>
        <begin position="81"/>
        <end position="255"/>
    </location>
</feature>
<dbReference type="CDD" id="cd17941">
    <property type="entry name" value="DEADc_DDX10"/>
    <property type="match status" value="1"/>
</dbReference>
<dbReference type="InterPro" id="IPR025313">
    <property type="entry name" value="SPB4-like_CTE"/>
</dbReference>
<feature type="region of interest" description="Disordered" evidence="8">
    <location>
        <begin position="685"/>
        <end position="817"/>
    </location>
</feature>
<dbReference type="Gene3D" id="3.40.50.300">
    <property type="entry name" value="P-loop containing nucleotide triphosphate hydrolases"/>
    <property type="match status" value="2"/>
</dbReference>
<feature type="short sequence motif" description="Q motif" evidence="6">
    <location>
        <begin position="50"/>
        <end position="78"/>
    </location>
</feature>
<evidence type="ECO:0000256" key="7">
    <source>
        <dbReference type="RuleBase" id="RU365068"/>
    </source>
</evidence>
<name>A0A7M1Y6P4_LOCMI</name>
<evidence type="ECO:0000256" key="6">
    <source>
        <dbReference type="PROSITE-ProRule" id="PRU00552"/>
    </source>
</evidence>
<keyword evidence="5 7" id="KW-0694">RNA-binding</keyword>
<feature type="region of interest" description="Disordered" evidence="8">
    <location>
        <begin position="590"/>
        <end position="611"/>
    </location>
</feature>
<accession>A0A7M1Y6P4</accession>
<evidence type="ECO:0000256" key="8">
    <source>
        <dbReference type="SAM" id="MobiDB-lite"/>
    </source>
</evidence>
<keyword evidence="2 7" id="KW-0378">Hydrolase</keyword>
<evidence type="ECO:0000259" key="9">
    <source>
        <dbReference type="PROSITE" id="PS51192"/>
    </source>
</evidence>